<evidence type="ECO:0000256" key="3">
    <source>
        <dbReference type="ARBA" id="ARBA00022592"/>
    </source>
</evidence>
<accession>A0A840IJN2</accession>
<dbReference type="EMBL" id="JACHNU010000007">
    <property type="protein sequence ID" value="MBB4664545.1"/>
    <property type="molecule type" value="Genomic_DNA"/>
</dbReference>
<dbReference type="InterPro" id="IPR005673">
    <property type="entry name" value="ABC_phos-bd_PstS"/>
</dbReference>
<dbReference type="CDD" id="cd13565">
    <property type="entry name" value="PBP2_PstS"/>
    <property type="match status" value="1"/>
</dbReference>
<organism evidence="7 8">
    <name type="scientific">Conexibacter arvalis</name>
    <dbReference type="NCBI Taxonomy" id="912552"/>
    <lineage>
        <taxon>Bacteria</taxon>
        <taxon>Bacillati</taxon>
        <taxon>Actinomycetota</taxon>
        <taxon>Thermoleophilia</taxon>
        <taxon>Solirubrobacterales</taxon>
        <taxon>Conexibacteraceae</taxon>
        <taxon>Conexibacter</taxon>
    </lineage>
</organism>
<dbReference type="PROSITE" id="PS51257">
    <property type="entry name" value="PROKAR_LIPOPROTEIN"/>
    <property type="match status" value="1"/>
</dbReference>
<evidence type="ECO:0000313" key="7">
    <source>
        <dbReference type="EMBL" id="MBB4664545.1"/>
    </source>
</evidence>
<keyword evidence="3 4" id="KW-0592">Phosphate transport</keyword>
<feature type="domain" description="PBP" evidence="6">
    <location>
        <begin position="41"/>
        <end position="336"/>
    </location>
</feature>
<dbReference type="InterPro" id="IPR024370">
    <property type="entry name" value="PBP_domain"/>
</dbReference>
<dbReference type="NCBIfam" id="TIGR00975">
    <property type="entry name" value="3a0107s03"/>
    <property type="match status" value="1"/>
</dbReference>
<dbReference type="RefSeq" id="WP_221243215.1">
    <property type="nucleotide sequence ID" value="NZ_JACHNU010000007.1"/>
</dbReference>
<evidence type="ECO:0000256" key="2">
    <source>
        <dbReference type="ARBA" id="ARBA00022448"/>
    </source>
</evidence>
<protein>
    <recommendedName>
        <fullName evidence="4">Phosphate-binding protein</fullName>
    </recommendedName>
</protein>
<evidence type="ECO:0000256" key="1">
    <source>
        <dbReference type="ARBA" id="ARBA00008725"/>
    </source>
</evidence>
<evidence type="ECO:0000256" key="5">
    <source>
        <dbReference type="SAM" id="SignalP"/>
    </source>
</evidence>
<keyword evidence="2 4" id="KW-0813">Transport</keyword>
<dbReference type="GO" id="GO:0043190">
    <property type="term" value="C:ATP-binding cassette (ABC) transporter complex"/>
    <property type="evidence" value="ECO:0007669"/>
    <property type="project" value="InterPro"/>
</dbReference>
<sequence>MRFPRKTTTLLSCVALAIGAAACGSSDDDDSTTASTTAGGASSAQLAGSIAGAGASSQAAAAEAWIAGFQEANPDTTISYDPIGSGGGREQFIAGGVAFAGTDSALDEEELRAAARVCTDVVEVPVYISPIAVIYNLPGVEELRLSPRTLAAIFAGEITQWDDAAIARDNPDADLPDTRITPVHRSDESGTTENLAEYLAAVAGDVWRFEVSGDWPVRGGEAADGTSGVVDAVAAGEGTIGYADASQAADLGHALIQVGSEYTGPTPEAAAAILEASRRVEGGGEHIFAYELRRDTTESGTYPIVLVSYGVACINYDNARTAALTRAYMGYITSPEGQEAAASAAGSAPLSDALRAQIQPSIDAIGSGS</sequence>
<dbReference type="PANTHER" id="PTHR42996:SF1">
    <property type="entry name" value="PHOSPHATE-BINDING PROTEIN PSTS"/>
    <property type="match status" value="1"/>
</dbReference>
<name>A0A840IJN2_9ACTN</name>
<gene>
    <name evidence="7" type="ORF">BDZ31_004156</name>
</gene>
<reference evidence="7 8" key="1">
    <citation type="submission" date="2020-08" db="EMBL/GenBank/DDBJ databases">
        <title>Genomic Encyclopedia of Archaeal and Bacterial Type Strains, Phase II (KMG-II): from individual species to whole genera.</title>
        <authorList>
            <person name="Goeker M."/>
        </authorList>
    </citation>
    <scope>NUCLEOTIDE SEQUENCE [LARGE SCALE GENOMIC DNA]</scope>
    <source>
        <strain evidence="7 8">DSM 23288</strain>
    </source>
</reference>
<dbReference type="GO" id="GO:0042301">
    <property type="term" value="F:phosphate ion binding"/>
    <property type="evidence" value="ECO:0007669"/>
    <property type="project" value="InterPro"/>
</dbReference>
<proteinExistence type="inferred from homology"/>
<evidence type="ECO:0000259" key="6">
    <source>
        <dbReference type="Pfam" id="PF12849"/>
    </source>
</evidence>
<dbReference type="Pfam" id="PF12849">
    <property type="entry name" value="PBP_like_2"/>
    <property type="match status" value="1"/>
</dbReference>
<dbReference type="SUPFAM" id="SSF53850">
    <property type="entry name" value="Periplasmic binding protein-like II"/>
    <property type="match status" value="1"/>
</dbReference>
<dbReference type="PANTHER" id="PTHR42996">
    <property type="entry name" value="PHOSPHATE-BINDING PROTEIN PSTS"/>
    <property type="match status" value="1"/>
</dbReference>
<feature type="chain" id="PRO_5039679606" description="Phosphate-binding protein" evidence="5">
    <location>
        <begin position="23"/>
        <end position="369"/>
    </location>
</feature>
<feature type="signal peptide" evidence="5">
    <location>
        <begin position="1"/>
        <end position="22"/>
    </location>
</feature>
<dbReference type="InterPro" id="IPR050962">
    <property type="entry name" value="Phosphate-bind_PstS"/>
</dbReference>
<comment type="similarity">
    <text evidence="1 4">Belongs to the PstS family.</text>
</comment>
<comment type="caution">
    <text evidence="7">The sequence shown here is derived from an EMBL/GenBank/DDBJ whole genome shotgun (WGS) entry which is preliminary data.</text>
</comment>
<evidence type="ECO:0000313" key="8">
    <source>
        <dbReference type="Proteomes" id="UP000585272"/>
    </source>
</evidence>
<evidence type="ECO:0000256" key="4">
    <source>
        <dbReference type="PIRNR" id="PIRNR002756"/>
    </source>
</evidence>
<dbReference type="GO" id="GO:0035435">
    <property type="term" value="P:phosphate ion transmembrane transport"/>
    <property type="evidence" value="ECO:0007669"/>
    <property type="project" value="InterPro"/>
</dbReference>
<keyword evidence="5" id="KW-0732">Signal</keyword>
<dbReference type="Proteomes" id="UP000585272">
    <property type="component" value="Unassembled WGS sequence"/>
</dbReference>
<dbReference type="Gene3D" id="3.40.190.10">
    <property type="entry name" value="Periplasmic binding protein-like II"/>
    <property type="match status" value="2"/>
</dbReference>
<keyword evidence="8" id="KW-1185">Reference proteome</keyword>
<dbReference type="PIRSF" id="PIRSF002756">
    <property type="entry name" value="PstS"/>
    <property type="match status" value="1"/>
</dbReference>
<dbReference type="AlphaFoldDB" id="A0A840IJN2"/>